<comment type="caution">
    <text evidence="4">The sequence shown here is derived from an EMBL/GenBank/DDBJ whole genome shotgun (WGS) entry which is preliminary data.</text>
</comment>
<dbReference type="EMBL" id="JAPMUA010000001">
    <property type="protein sequence ID" value="MDG3584669.1"/>
    <property type="molecule type" value="Genomic_DNA"/>
</dbReference>
<feature type="domain" description="Sulfatase N-terminal" evidence="3">
    <location>
        <begin position="32"/>
        <end position="308"/>
    </location>
</feature>
<dbReference type="Gene3D" id="3.40.720.10">
    <property type="entry name" value="Alkaline Phosphatase, subunit A"/>
    <property type="match status" value="1"/>
</dbReference>
<evidence type="ECO:0000259" key="3">
    <source>
        <dbReference type="Pfam" id="PF00884"/>
    </source>
</evidence>
<evidence type="ECO:0000256" key="2">
    <source>
        <dbReference type="ARBA" id="ARBA00022801"/>
    </source>
</evidence>
<dbReference type="PROSITE" id="PS51257">
    <property type="entry name" value="PROKAR_LIPOPROTEIN"/>
    <property type="match status" value="1"/>
</dbReference>
<proteinExistence type="inferred from homology"/>
<dbReference type="Pfam" id="PF00884">
    <property type="entry name" value="Sulfatase"/>
    <property type="match status" value="1"/>
</dbReference>
<keyword evidence="5" id="KW-1185">Reference proteome</keyword>
<dbReference type="RefSeq" id="WP_277898427.1">
    <property type="nucleotide sequence ID" value="NZ_JAPMUA010000001.1"/>
</dbReference>
<comment type="similarity">
    <text evidence="1">Belongs to the sulfatase family.</text>
</comment>
<protein>
    <submittedName>
        <fullName evidence="4">Sulfatase</fullName>
    </submittedName>
</protein>
<organism evidence="4 5">
    <name type="scientific">Galbibacter pacificus</name>
    <dbReference type="NCBI Taxonomy" id="2996052"/>
    <lineage>
        <taxon>Bacteria</taxon>
        <taxon>Pseudomonadati</taxon>
        <taxon>Bacteroidota</taxon>
        <taxon>Flavobacteriia</taxon>
        <taxon>Flavobacteriales</taxon>
        <taxon>Flavobacteriaceae</taxon>
        <taxon>Galbibacter</taxon>
    </lineage>
</organism>
<dbReference type="SUPFAM" id="SSF53649">
    <property type="entry name" value="Alkaline phosphatase-like"/>
    <property type="match status" value="1"/>
</dbReference>
<evidence type="ECO:0000313" key="5">
    <source>
        <dbReference type="Proteomes" id="UP001153642"/>
    </source>
</evidence>
<evidence type="ECO:0000313" key="4">
    <source>
        <dbReference type="EMBL" id="MDG3584669.1"/>
    </source>
</evidence>
<name>A0ABT6FN29_9FLAO</name>
<dbReference type="PROSITE" id="PS00523">
    <property type="entry name" value="SULFATASE_1"/>
    <property type="match status" value="1"/>
</dbReference>
<dbReference type="PANTHER" id="PTHR43751">
    <property type="entry name" value="SULFATASE"/>
    <property type="match status" value="1"/>
</dbReference>
<sequence length="621" mass="70825">MNLNLKFQPVSRNVLWVFLLTACVLQAQKSKPNIIIFISDDQSQIDVGCYGNTDVYTPNMDQLAMEGMRFTAAYAATPMCAPSRSNMLTGLYPFRNGSQMNHFALNPETKTLPDYLKKLGYYVAIAGKVDVYPKPDFDRHIGEYFGKYFPVENRNDPRNATTEFINGYFKGENKNKPLCLIVATWLPHVPWQEGDNYAPEKLKLPDYLVDTPQTRKALAAYYQSIAKADKMLGKILESVDQSGEGDNTVFMFFSDQGTQFPGAKWTTYDQGLNVPFVVRWPGKVKAGTTTDALISLTDLTPTLIDLAGGEPIENLDGTSFKDVLLGKKEQHRDYVFGETSMEPQYWYNYTPSRTVIDANGWQYIKNYHPERRFITHIDKVEQNMFYFDSWVEKAKASDRANFLLNRYSYRPPEELYNLKTDPWETENLIKGHKFSRKEEQLKRQLNNELLRQGEGMATILQGDLPVFHSNSYSVSQGMSVSDLSFERDRWSPKTLIMNLFIDGTGNNGVLCEYFNQFRLILKNGKLGIVLRDGREFFSDILSDVNGHLLFQLSNKGKLSVSFNGADIVNHSLEKDFTAVNSGYFSCGLARMQQLNQGEQNYFKGKISGITVSMNKLIREPR</sequence>
<gene>
    <name evidence="4" type="ORF">OSR52_02230</name>
</gene>
<dbReference type="InterPro" id="IPR052701">
    <property type="entry name" value="GAG_Ulvan_Degrading_Sulfatases"/>
</dbReference>
<reference evidence="4" key="1">
    <citation type="submission" date="2022-11" db="EMBL/GenBank/DDBJ databases">
        <title>High-quality draft genome sequence of Galbibacter sp. strain CMA-7.</title>
        <authorList>
            <person name="Wei L."/>
            <person name="Dong C."/>
            <person name="Shao Z."/>
        </authorList>
    </citation>
    <scope>NUCLEOTIDE SEQUENCE</scope>
    <source>
        <strain evidence="4">CMA-7</strain>
    </source>
</reference>
<dbReference type="Proteomes" id="UP001153642">
    <property type="component" value="Unassembled WGS sequence"/>
</dbReference>
<dbReference type="InterPro" id="IPR017850">
    <property type="entry name" value="Alkaline_phosphatase_core_sf"/>
</dbReference>
<evidence type="ECO:0000256" key="1">
    <source>
        <dbReference type="ARBA" id="ARBA00008779"/>
    </source>
</evidence>
<dbReference type="InterPro" id="IPR024607">
    <property type="entry name" value="Sulfatase_CS"/>
</dbReference>
<dbReference type="CDD" id="cd16027">
    <property type="entry name" value="SGSH"/>
    <property type="match status" value="1"/>
</dbReference>
<dbReference type="PANTHER" id="PTHR43751:SF1">
    <property type="entry name" value="SULFATASE ATSG-RELATED"/>
    <property type="match status" value="1"/>
</dbReference>
<accession>A0ABT6FN29</accession>
<keyword evidence="2" id="KW-0378">Hydrolase</keyword>
<dbReference type="InterPro" id="IPR000917">
    <property type="entry name" value="Sulfatase_N"/>
</dbReference>